<dbReference type="InterPro" id="IPR034660">
    <property type="entry name" value="DinB/YfiT-like"/>
</dbReference>
<organism evidence="2">
    <name type="scientific">uncultured Aureispira sp</name>
    <dbReference type="NCBI Taxonomy" id="1331704"/>
    <lineage>
        <taxon>Bacteria</taxon>
        <taxon>Pseudomonadati</taxon>
        <taxon>Bacteroidota</taxon>
        <taxon>Saprospiria</taxon>
        <taxon>Saprospirales</taxon>
        <taxon>Saprospiraceae</taxon>
        <taxon>Aureispira</taxon>
        <taxon>environmental samples</taxon>
    </lineage>
</organism>
<dbReference type="Pfam" id="PF12867">
    <property type="entry name" value="DinB_2"/>
    <property type="match status" value="1"/>
</dbReference>
<dbReference type="InterPro" id="IPR024775">
    <property type="entry name" value="DinB-like"/>
</dbReference>
<dbReference type="AlphaFoldDB" id="A0A6S6UBT0"/>
<evidence type="ECO:0000259" key="1">
    <source>
        <dbReference type="Pfam" id="PF12867"/>
    </source>
</evidence>
<proteinExistence type="predicted"/>
<gene>
    <name evidence="2" type="ORF">HELGO_WM59018</name>
</gene>
<reference evidence="2" key="1">
    <citation type="submission" date="2020-01" db="EMBL/GenBank/DDBJ databases">
        <authorList>
            <person name="Meier V. D."/>
            <person name="Meier V D."/>
        </authorList>
    </citation>
    <scope>NUCLEOTIDE SEQUENCE</scope>
    <source>
        <strain evidence="2">HLG_WM_MAG_10</strain>
    </source>
</reference>
<dbReference type="SUPFAM" id="SSF109854">
    <property type="entry name" value="DinB/YfiT-like putative metalloenzymes"/>
    <property type="match status" value="1"/>
</dbReference>
<feature type="non-terminal residue" evidence="2">
    <location>
        <position position="1"/>
    </location>
</feature>
<dbReference type="EMBL" id="CACVAQ010000477">
    <property type="protein sequence ID" value="CAA6829279.1"/>
    <property type="molecule type" value="Genomic_DNA"/>
</dbReference>
<name>A0A6S6UBT0_9BACT</name>
<feature type="domain" description="DinB-like" evidence="1">
    <location>
        <begin position="2"/>
        <end position="110"/>
    </location>
</feature>
<evidence type="ECO:0000313" key="2">
    <source>
        <dbReference type="EMBL" id="CAA6829279.1"/>
    </source>
</evidence>
<sequence length="127" mass="14614">KYEANKWSVKEVVLHMIDCEQILSYRALRFARGDFQNALSFDENKYATAANLEKVDWDYLLTSTVLLRQFTLHAFKGLTEAEHELGGSAAFPNTVRAIAAIIAGHQLHHTYVLQERYLKQAVERFKL</sequence>
<accession>A0A6S6UBT0</accession>
<dbReference type="Gene3D" id="1.20.120.450">
    <property type="entry name" value="dinb family like domain"/>
    <property type="match status" value="1"/>
</dbReference>
<protein>
    <submittedName>
        <fullName evidence="2">DinB family protein</fullName>
    </submittedName>
</protein>